<organism evidence="2 3">
    <name type="scientific">Knipowitschia caucasica</name>
    <name type="common">Caucasian dwarf goby</name>
    <name type="synonym">Pomatoschistus caucasicus</name>
    <dbReference type="NCBI Taxonomy" id="637954"/>
    <lineage>
        <taxon>Eukaryota</taxon>
        <taxon>Metazoa</taxon>
        <taxon>Chordata</taxon>
        <taxon>Craniata</taxon>
        <taxon>Vertebrata</taxon>
        <taxon>Euteleostomi</taxon>
        <taxon>Actinopterygii</taxon>
        <taxon>Neopterygii</taxon>
        <taxon>Teleostei</taxon>
        <taxon>Neoteleostei</taxon>
        <taxon>Acanthomorphata</taxon>
        <taxon>Gobiaria</taxon>
        <taxon>Gobiiformes</taxon>
        <taxon>Gobioidei</taxon>
        <taxon>Gobiidae</taxon>
        <taxon>Gobiinae</taxon>
        <taxon>Knipowitschia</taxon>
    </lineage>
</organism>
<dbReference type="EMBL" id="OZ035828">
    <property type="protein sequence ID" value="CAL1609623.1"/>
    <property type="molecule type" value="Genomic_DNA"/>
</dbReference>
<reference evidence="2 3" key="1">
    <citation type="submission" date="2024-04" db="EMBL/GenBank/DDBJ databases">
        <authorList>
            <person name="Waldvogel A.-M."/>
            <person name="Schoenle A."/>
        </authorList>
    </citation>
    <scope>NUCLEOTIDE SEQUENCE [LARGE SCALE GENOMIC DNA]</scope>
</reference>
<name>A0AAV2M8D8_KNICA</name>
<dbReference type="AlphaFoldDB" id="A0AAV2M8D8"/>
<accession>A0AAV2M8D8</accession>
<keyword evidence="3" id="KW-1185">Reference proteome</keyword>
<gene>
    <name evidence="2" type="ORF">KC01_LOCUS36325</name>
</gene>
<feature type="compositionally biased region" description="Basic and acidic residues" evidence="1">
    <location>
        <begin position="1"/>
        <end position="12"/>
    </location>
</feature>
<evidence type="ECO:0000313" key="3">
    <source>
        <dbReference type="Proteomes" id="UP001497482"/>
    </source>
</evidence>
<evidence type="ECO:0000256" key="1">
    <source>
        <dbReference type="SAM" id="MobiDB-lite"/>
    </source>
</evidence>
<feature type="region of interest" description="Disordered" evidence="1">
    <location>
        <begin position="1"/>
        <end position="23"/>
    </location>
</feature>
<proteinExistence type="predicted"/>
<evidence type="ECO:0000313" key="2">
    <source>
        <dbReference type="EMBL" id="CAL1609623.1"/>
    </source>
</evidence>
<sequence>MSETPESQHRMEPTAFSTSAASSQCHAMSSEQMAMHLARTTTDSSELRSLWCTVTERLMGNGDWLAGWLLHLCQSEGS</sequence>
<protein>
    <submittedName>
        <fullName evidence="2">Uncharacterized protein</fullName>
    </submittedName>
</protein>
<dbReference type="Proteomes" id="UP001497482">
    <property type="component" value="Chromosome 6"/>
</dbReference>